<evidence type="ECO:0000313" key="2">
    <source>
        <dbReference type="EMBL" id="AQQ52013.1"/>
    </source>
</evidence>
<dbReference type="KEGG" id="pmar:B0X71_01995"/>
<dbReference type="Proteomes" id="UP000188184">
    <property type="component" value="Chromosome"/>
</dbReference>
<feature type="chain" id="PRO_5039707348" evidence="1">
    <location>
        <begin position="20"/>
        <end position="110"/>
    </location>
</feature>
<accession>A0A1Q2KV41</accession>
<keyword evidence="3" id="KW-1185">Reference proteome</keyword>
<keyword evidence="1" id="KW-0732">Signal</keyword>
<gene>
    <name evidence="2" type="ORF">B0X71_01995</name>
</gene>
<evidence type="ECO:0000313" key="3">
    <source>
        <dbReference type="Proteomes" id="UP000188184"/>
    </source>
</evidence>
<dbReference type="RefSeq" id="WP_077587886.1">
    <property type="nucleotide sequence ID" value="NZ_CP019640.1"/>
</dbReference>
<protein>
    <submittedName>
        <fullName evidence="2">Uncharacterized protein</fullName>
    </submittedName>
</protein>
<feature type="signal peptide" evidence="1">
    <location>
        <begin position="1"/>
        <end position="19"/>
    </location>
</feature>
<sequence length="110" mass="12183">MNIYALLLTVLLLLTGCTAGENAIVEEETEAEQVNTDLTGLPEYAALAEEIDLEAFAAEIEKDDKEDRIIFFSSGSGEQLYKSTYTKEEGRLQITSLTDEQIVFDEVLSP</sequence>
<dbReference type="AlphaFoldDB" id="A0A1Q2KV41"/>
<name>A0A1Q2KV41_9BACL</name>
<evidence type="ECO:0000256" key="1">
    <source>
        <dbReference type="SAM" id="SignalP"/>
    </source>
</evidence>
<dbReference type="EMBL" id="CP019640">
    <property type="protein sequence ID" value="AQQ52013.1"/>
    <property type="molecule type" value="Genomic_DNA"/>
</dbReference>
<dbReference type="OrthoDB" id="2168541at2"/>
<proteinExistence type="predicted"/>
<organism evidence="2 3">
    <name type="scientific">Planococcus lenghuensis</name>
    <dbReference type="NCBI Taxonomy" id="2213202"/>
    <lineage>
        <taxon>Bacteria</taxon>
        <taxon>Bacillati</taxon>
        <taxon>Bacillota</taxon>
        <taxon>Bacilli</taxon>
        <taxon>Bacillales</taxon>
        <taxon>Caryophanaceae</taxon>
        <taxon>Planococcus</taxon>
    </lineage>
</organism>
<reference evidence="2 3" key="1">
    <citation type="submission" date="2017-02" db="EMBL/GenBank/DDBJ databases">
        <title>The complete genomic sequence of a novel cold adapted crude oil-degrading bacterium Planococcus qaidamina Y42.</title>
        <authorList>
            <person name="Yang R."/>
        </authorList>
    </citation>
    <scope>NUCLEOTIDE SEQUENCE [LARGE SCALE GENOMIC DNA]</scope>
    <source>
        <strain evidence="2 3">Y42</strain>
    </source>
</reference>